<dbReference type="AlphaFoldDB" id="A0A2V1DD89"/>
<keyword evidence="3" id="KW-0812">Transmembrane</keyword>
<dbReference type="OrthoDB" id="6509908at2759"/>
<name>A0A2V1DD89_9PLEO</name>
<dbReference type="PANTHER" id="PTHR11360:SF234">
    <property type="entry name" value="MFS-TYPE TRANSPORTER DBAD-RELATED"/>
    <property type="match status" value="1"/>
</dbReference>
<dbReference type="GO" id="GO:0022857">
    <property type="term" value="F:transmembrane transporter activity"/>
    <property type="evidence" value="ECO:0007669"/>
    <property type="project" value="InterPro"/>
</dbReference>
<keyword evidence="3" id="KW-0472">Membrane</keyword>
<feature type="transmembrane region" description="Helical" evidence="3">
    <location>
        <begin position="203"/>
        <end position="222"/>
    </location>
</feature>
<dbReference type="Gene3D" id="1.20.1250.20">
    <property type="entry name" value="MFS general substrate transporter like domains"/>
    <property type="match status" value="2"/>
</dbReference>
<dbReference type="Proteomes" id="UP000244855">
    <property type="component" value="Unassembled WGS sequence"/>
</dbReference>
<feature type="transmembrane region" description="Helical" evidence="3">
    <location>
        <begin position="378"/>
        <end position="396"/>
    </location>
</feature>
<feature type="transmembrane region" description="Helical" evidence="3">
    <location>
        <begin position="172"/>
        <end position="191"/>
    </location>
</feature>
<dbReference type="InterPro" id="IPR036259">
    <property type="entry name" value="MFS_trans_sf"/>
</dbReference>
<accession>A0A2V1DD89</accession>
<dbReference type="InterPro" id="IPR011701">
    <property type="entry name" value="MFS"/>
</dbReference>
<keyword evidence="5" id="KW-1185">Reference proteome</keyword>
<keyword evidence="3" id="KW-1133">Transmembrane helix</keyword>
<dbReference type="GO" id="GO:0016020">
    <property type="term" value="C:membrane"/>
    <property type="evidence" value="ECO:0007669"/>
    <property type="project" value="UniProtKB-SubCell"/>
</dbReference>
<reference evidence="4 5" key="1">
    <citation type="journal article" date="2018" name="Sci. Rep.">
        <title>Comparative genomics provides insights into the lifestyle and reveals functional heterogeneity of dark septate endophytic fungi.</title>
        <authorList>
            <person name="Knapp D.G."/>
            <person name="Nemeth J.B."/>
            <person name="Barry K."/>
            <person name="Hainaut M."/>
            <person name="Henrissat B."/>
            <person name="Johnson J."/>
            <person name="Kuo A."/>
            <person name="Lim J.H.P."/>
            <person name="Lipzen A."/>
            <person name="Nolan M."/>
            <person name="Ohm R.A."/>
            <person name="Tamas L."/>
            <person name="Grigoriev I.V."/>
            <person name="Spatafora J.W."/>
            <person name="Nagy L.G."/>
            <person name="Kovacs G.M."/>
        </authorList>
    </citation>
    <scope>NUCLEOTIDE SEQUENCE [LARGE SCALE GENOMIC DNA]</scope>
    <source>
        <strain evidence="4 5">DSE2036</strain>
    </source>
</reference>
<feature type="transmembrane region" description="Helical" evidence="3">
    <location>
        <begin position="56"/>
        <end position="76"/>
    </location>
</feature>
<evidence type="ECO:0000256" key="3">
    <source>
        <dbReference type="SAM" id="Phobius"/>
    </source>
</evidence>
<feature type="transmembrane region" description="Helical" evidence="3">
    <location>
        <begin position="308"/>
        <end position="333"/>
    </location>
</feature>
<dbReference type="SUPFAM" id="SSF103473">
    <property type="entry name" value="MFS general substrate transporter"/>
    <property type="match status" value="1"/>
</dbReference>
<dbReference type="PANTHER" id="PTHR11360">
    <property type="entry name" value="MONOCARBOXYLATE TRANSPORTER"/>
    <property type="match status" value="1"/>
</dbReference>
<comment type="similarity">
    <text evidence="2">Belongs to the major facilitator superfamily. Monocarboxylate porter (TC 2.A.1.13) family.</text>
</comment>
<feature type="transmembrane region" description="Helical" evidence="3">
    <location>
        <begin position="284"/>
        <end position="302"/>
    </location>
</feature>
<dbReference type="Pfam" id="PF07690">
    <property type="entry name" value="MFS_1"/>
    <property type="match status" value="1"/>
</dbReference>
<evidence type="ECO:0000256" key="1">
    <source>
        <dbReference type="ARBA" id="ARBA00004141"/>
    </source>
</evidence>
<feature type="transmembrane region" description="Helical" evidence="3">
    <location>
        <begin position="145"/>
        <end position="166"/>
    </location>
</feature>
<protein>
    <submittedName>
        <fullName evidence="4">MFS general substrate transporter</fullName>
    </submittedName>
</protein>
<comment type="subcellular location">
    <subcellularLocation>
        <location evidence="1">Membrane</location>
        <topology evidence="1">Multi-pass membrane protein</topology>
    </subcellularLocation>
</comment>
<proteinExistence type="inferred from homology"/>
<dbReference type="InterPro" id="IPR050327">
    <property type="entry name" value="Proton-linked_MCT"/>
</dbReference>
<feature type="transmembrane region" description="Helical" evidence="3">
    <location>
        <begin position="116"/>
        <end position="133"/>
    </location>
</feature>
<feature type="transmembrane region" description="Helical" evidence="3">
    <location>
        <begin position="253"/>
        <end position="272"/>
    </location>
</feature>
<sequence length="398" mass="42533">MSAITLQSTCIFEDASSWYNERFYAESHDTVAAILPVNVERKGDERAPPPDGGTTAWLQVLGSWMLFFFGVFQTYYEVGSLFRTSSTNISWIGSIQALAMLGTGAFVGPIYDRGGFRWLLVVGSVGVVVRHIVKTYWQAILTQGLMVGIGGGCLYVPAVAIMPTYFTSKLGLTIGIAASGSSTGGIIYPIMFYKLIDRIGFAWTVRILGFTALMTLTIPFYVMRMRVEPAKVVILLFSTLRSSGKVLVTDTSLAFYLVPTLNAGSVFGRTVPNWLSDRIGPLNVIAPSAFVVGAHLFCNIVVDNVAGIVATTWLLGFFSGVFVALPPAVFVALTQDKSKIGTRIGMRLALAGLGVLAAGPGGGAILGGTHESENFEGLWIFAGTVSMSAGAIFTALRV</sequence>
<feature type="transmembrane region" description="Helical" evidence="3">
    <location>
        <begin position="345"/>
        <end position="366"/>
    </location>
</feature>
<evidence type="ECO:0000313" key="4">
    <source>
        <dbReference type="EMBL" id="PVH95104.1"/>
    </source>
</evidence>
<gene>
    <name evidence="4" type="ORF">DM02DRAFT_660450</name>
</gene>
<evidence type="ECO:0000256" key="2">
    <source>
        <dbReference type="ARBA" id="ARBA00006727"/>
    </source>
</evidence>
<feature type="transmembrane region" description="Helical" evidence="3">
    <location>
        <begin position="88"/>
        <end position="110"/>
    </location>
</feature>
<evidence type="ECO:0000313" key="5">
    <source>
        <dbReference type="Proteomes" id="UP000244855"/>
    </source>
</evidence>
<dbReference type="EMBL" id="KZ805508">
    <property type="protein sequence ID" value="PVH95104.1"/>
    <property type="molecule type" value="Genomic_DNA"/>
</dbReference>
<organism evidence="4 5">
    <name type="scientific">Periconia macrospinosa</name>
    <dbReference type="NCBI Taxonomy" id="97972"/>
    <lineage>
        <taxon>Eukaryota</taxon>
        <taxon>Fungi</taxon>
        <taxon>Dikarya</taxon>
        <taxon>Ascomycota</taxon>
        <taxon>Pezizomycotina</taxon>
        <taxon>Dothideomycetes</taxon>
        <taxon>Pleosporomycetidae</taxon>
        <taxon>Pleosporales</taxon>
        <taxon>Massarineae</taxon>
        <taxon>Periconiaceae</taxon>
        <taxon>Periconia</taxon>
    </lineage>
</organism>